<dbReference type="EMBL" id="HAAD01002565">
    <property type="protein sequence ID" value="CDG68797.1"/>
    <property type="molecule type" value="mRNA"/>
</dbReference>
<organism evidence="5">
    <name type="scientific">Hydra vulgaris</name>
    <name type="common">Hydra</name>
    <name type="synonym">Hydra attenuata</name>
    <dbReference type="NCBI Taxonomy" id="6087"/>
    <lineage>
        <taxon>Eukaryota</taxon>
        <taxon>Metazoa</taxon>
        <taxon>Cnidaria</taxon>
        <taxon>Hydrozoa</taxon>
        <taxon>Hydroidolina</taxon>
        <taxon>Anthoathecata</taxon>
        <taxon>Aplanulata</taxon>
        <taxon>Hydridae</taxon>
        <taxon>Hydra</taxon>
    </lineage>
</organism>
<gene>
    <name evidence="5" type="primary">RASGEF1C</name>
</gene>
<dbReference type="InterPro" id="IPR000651">
    <property type="entry name" value="Ras-like_Gua-exchang_fac_N"/>
</dbReference>
<dbReference type="InterPro" id="IPR001895">
    <property type="entry name" value="RASGEF_cat_dom"/>
</dbReference>
<dbReference type="SUPFAM" id="SSF48366">
    <property type="entry name" value="Ras GEF"/>
    <property type="match status" value="1"/>
</dbReference>
<reference evidence="5" key="1">
    <citation type="journal article" date="2013" name="Genome Biol. Evol.">
        <title>Punctuated emergences of genetic and phenotypic innovations in eumetazoan, bilaterian, euteleostome, and hominidae ancestors.</title>
        <authorList>
            <person name="Wenger Y."/>
            <person name="Galliot B."/>
        </authorList>
    </citation>
    <scope>NUCLEOTIDE SEQUENCE</scope>
    <source>
        <tissue evidence="5">Whole animals</tissue>
    </source>
</reference>
<dbReference type="PROSITE" id="PS50009">
    <property type="entry name" value="RASGEF_CAT"/>
    <property type="match status" value="1"/>
</dbReference>
<sequence>ALSEFNHLQVESFQRNIKNNEKQQMTNMVHWKSKERWDLETEMQFQTRGCATLPKTSGTTCTSPCSSRTLPLTVDHYLTTPESKRKNRTLSLGFQEPFKTRTSVFGNFIHLKKNKRKSDSTICFHPHMNNNDTEISNNNGKLSAISEEEIVRLLTPSKSYYPDLQTIFAVLLCCRLYTCPIQLLEQIHNAVMIELSLSTEDDLVILKRLAQLLNEWTITFPSDFEEKSDYEQLIKICNFITTNRPDLKIEVDIITKNQKSYLETKNDYITRNCLDEIEFDEVYLLMDICNDPIIVAEQLTIIELDKLSKVSLEELIINFASSKLKKSVKKSTKKCPKKIKSMTEIYADWFNRLSHLVATEICMCPKLEERAKIINFFIEVGKQCFKISNFNSLMAILTGLNKSSVSRMRRTWSHSNRSVFLKLEKELSPINNFARYRETLKLRKSSKDLHDYIVPIFALLLKDLTFINEGFKTILPNNLINFEKFMNFATEVREILEAKTMNCKYQKENRITEYLLRSPLCNEEGLYKSSFEVEPPDSSFERDRYRSVKMKIKSI</sequence>
<evidence type="ECO:0000313" key="5">
    <source>
        <dbReference type="EMBL" id="CDG68797.1"/>
    </source>
</evidence>
<dbReference type="PANTHER" id="PTHR23113">
    <property type="entry name" value="GUANINE NUCLEOTIDE EXCHANGE FACTOR"/>
    <property type="match status" value="1"/>
</dbReference>
<dbReference type="GO" id="GO:0005886">
    <property type="term" value="C:plasma membrane"/>
    <property type="evidence" value="ECO:0007669"/>
    <property type="project" value="TreeGrafter"/>
</dbReference>
<dbReference type="Gene3D" id="1.10.840.10">
    <property type="entry name" value="Ras guanine-nucleotide exchange factors catalytic domain"/>
    <property type="match status" value="1"/>
</dbReference>
<dbReference type="AlphaFoldDB" id="T2MA19"/>
<evidence type="ECO:0000256" key="1">
    <source>
        <dbReference type="ARBA" id="ARBA00022658"/>
    </source>
</evidence>
<feature type="non-terminal residue" evidence="5">
    <location>
        <position position="1"/>
    </location>
</feature>
<proteinExistence type="evidence at transcript level"/>
<accession>T2MA19</accession>
<evidence type="ECO:0000259" key="3">
    <source>
        <dbReference type="PROSITE" id="PS50009"/>
    </source>
</evidence>
<dbReference type="InterPro" id="IPR008937">
    <property type="entry name" value="Ras-like_GEF"/>
</dbReference>
<evidence type="ECO:0000256" key="2">
    <source>
        <dbReference type="PROSITE-ProRule" id="PRU00168"/>
    </source>
</evidence>
<dbReference type="GO" id="GO:0007265">
    <property type="term" value="P:Ras protein signal transduction"/>
    <property type="evidence" value="ECO:0007669"/>
    <property type="project" value="TreeGrafter"/>
</dbReference>
<name>T2MA19_HYDVU</name>
<keyword evidence="1 2" id="KW-0344">Guanine-nucleotide releasing factor</keyword>
<dbReference type="InterPro" id="IPR023578">
    <property type="entry name" value="Ras_GEF_dom_sf"/>
</dbReference>
<dbReference type="Gene3D" id="1.20.870.10">
    <property type="entry name" value="Son of sevenless (SoS) protein Chain: S domain 1"/>
    <property type="match status" value="1"/>
</dbReference>
<dbReference type="Pfam" id="PF00617">
    <property type="entry name" value="RasGEF"/>
    <property type="match status" value="1"/>
</dbReference>
<dbReference type="GO" id="GO:0005085">
    <property type="term" value="F:guanyl-nucleotide exchange factor activity"/>
    <property type="evidence" value="ECO:0007669"/>
    <property type="project" value="UniProtKB-KW"/>
</dbReference>
<feature type="domain" description="Ras-GEF" evidence="3">
    <location>
        <begin position="291"/>
        <end position="536"/>
    </location>
</feature>
<feature type="domain" description="N-terminal Ras-GEF" evidence="4">
    <location>
        <begin position="138"/>
        <end position="261"/>
    </location>
</feature>
<protein>
    <submittedName>
        <fullName evidence="5">Ras-GEF domain-containing family member 1C</fullName>
    </submittedName>
</protein>
<dbReference type="PROSITE" id="PS50212">
    <property type="entry name" value="RASGEF_NTER"/>
    <property type="match status" value="1"/>
</dbReference>
<dbReference type="InterPro" id="IPR036964">
    <property type="entry name" value="RASGEF_cat_dom_sf"/>
</dbReference>
<dbReference type="PANTHER" id="PTHR23113:SF356">
    <property type="entry name" value="FI05912P-RELATED"/>
    <property type="match status" value="1"/>
</dbReference>
<evidence type="ECO:0000259" key="4">
    <source>
        <dbReference type="PROSITE" id="PS50212"/>
    </source>
</evidence>
<dbReference type="OrthoDB" id="20825at2759"/>
<dbReference type="SMART" id="SM00147">
    <property type="entry name" value="RasGEF"/>
    <property type="match status" value="1"/>
</dbReference>